<dbReference type="InterPro" id="IPR036890">
    <property type="entry name" value="HATPase_C_sf"/>
</dbReference>
<dbReference type="PANTHER" id="PTHR45436">
    <property type="entry name" value="SENSOR HISTIDINE KINASE YKOH"/>
    <property type="match status" value="1"/>
</dbReference>
<dbReference type="CDD" id="cd00075">
    <property type="entry name" value="HATPase"/>
    <property type="match status" value="1"/>
</dbReference>
<keyword evidence="10 12" id="KW-0472">Membrane</keyword>
<feature type="region of interest" description="Disordered" evidence="11">
    <location>
        <begin position="155"/>
        <end position="182"/>
    </location>
</feature>
<dbReference type="EC" id="2.7.13.3" evidence="3"/>
<evidence type="ECO:0000256" key="10">
    <source>
        <dbReference type="ARBA" id="ARBA00023136"/>
    </source>
</evidence>
<feature type="transmembrane region" description="Helical" evidence="12">
    <location>
        <begin position="230"/>
        <end position="253"/>
    </location>
</feature>
<keyword evidence="7 15" id="KW-0418">Kinase</keyword>
<keyword evidence="8 12" id="KW-1133">Transmembrane helix</keyword>
<dbReference type="GO" id="GO:0000155">
    <property type="term" value="F:phosphorelay sensor kinase activity"/>
    <property type="evidence" value="ECO:0007669"/>
    <property type="project" value="InterPro"/>
</dbReference>
<evidence type="ECO:0000259" key="14">
    <source>
        <dbReference type="PROSITE" id="PS50885"/>
    </source>
</evidence>
<evidence type="ECO:0000313" key="15">
    <source>
        <dbReference type="EMBL" id="QEI07267.1"/>
    </source>
</evidence>
<comment type="catalytic activity">
    <reaction evidence="1">
        <text>ATP + protein L-histidine = ADP + protein N-phospho-L-histidine.</text>
        <dbReference type="EC" id="2.7.13.3"/>
    </reaction>
</comment>
<dbReference type="CDD" id="cd00082">
    <property type="entry name" value="HisKA"/>
    <property type="match status" value="1"/>
</dbReference>
<comment type="subcellular location">
    <subcellularLocation>
        <location evidence="2">Membrane</location>
    </subcellularLocation>
</comment>
<keyword evidence="6 12" id="KW-0812">Transmembrane</keyword>
<protein>
    <recommendedName>
        <fullName evidence="3">histidine kinase</fullName>
        <ecNumber evidence="3">2.7.13.3</ecNumber>
    </recommendedName>
</protein>
<evidence type="ECO:0000256" key="7">
    <source>
        <dbReference type="ARBA" id="ARBA00022777"/>
    </source>
</evidence>
<dbReference type="InterPro" id="IPR050428">
    <property type="entry name" value="TCS_sensor_his_kinase"/>
</dbReference>
<evidence type="ECO:0000256" key="1">
    <source>
        <dbReference type="ARBA" id="ARBA00000085"/>
    </source>
</evidence>
<evidence type="ECO:0000256" key="6">
    <source>
        <dbReference type="ARBA" id="ARBA00022692"/>
    </source>
</evidence>
<dbReference type="InterPro" id="IPR036097">
    <property type="entry name" value="HisK_dim/P_sf"/>
</dbReference>
<dbReference type="Pfam" id="PF02518">
    <property type="entry name" value="HATPase_c"/>
    <property type="match status" value="1"/>
</dbReference>
<dbReference type="Proteomes" id="UP000325161">
    <property type="component" value="Chromosome"/>
</dbReference>
<feature type="region of interest" description="Disordered" evidence="11">
    <location>
        <begin position="1"/>
        <end position="36"/>
    </location>
</feature>
<dbReference type="PROSITE" id="PS50885">
    <property type="entry name" value="HAMP"/>
    <property type="match status" value="1"/>
</dbReference>
<dbReference type="InterPro" id="IPR005467">
    <property type="entry name" value="His_kinase_dom"/>
</dbReference>
<proteinExistence type="predicted"/>
<dbReference type="InterPro" id="IPR003660">
    <property type="entry name" value="HAMP_dom"/>
</dbReference>
<evidence type="ECO:0000313" key="16">
    <source>
        <dbReference type="Proteomes" id="UP000325161"/>
    </source>
</evidence>
<evidence type="ECO:0000256" key="12">
    <source>
        <dbReference type="SAM" id="Phobius"/>
    </source>
</evidence>
<feature type="transmembrane region" description="Helical" evidence="12">
    <location>
        <begin position="46"/>
        <end position="69"/>
    </location>
</feature>
<dbReference type="KEGG" id="pacr:FXN63_16505"/>
<dbReference type="GO" id="GO:0005886">
    <property type="term" value="C:plasma membrane"/>
    <property type="evidence" value="ECO:0007669"/>
    <property type="project" value="TreeGrafter"/>
</dbReference>
<feature type="compositionally biased region" description="Basic and acidic residues" evidence="11">
    <location>
        <begin position="155"/>
        <end position="175"/>
    </location>
</feature>
<feature type="compositionally biased region" description="Low complexity" evidence="11">
    <location>
        <begin position="1"/>
        <end position="28"/>
    </location>
</feature>
<evidence type="ECO:0000256" key="3">
    <source>
        <dbReference type="ARBA" id="ARBA00012438"/>
    </source>
</evidence>
<dbReference type="AlphaFoldDB" id="A0A5C0B405"/>
<dbReference type="PRINTS" id="PR00344">
    <property type="entry name" value="BCTRLSENSOR"/>
</dbReference>
<keyword evidence="9" id="KW-0902">Two-component regulatory system</keyword>
<organism evidence="15 16">
    <name type="scientific">Pigmentiphaga aceris</name>
    <dbReference type="NCBI Taxonomy" id="1940612"/>
    <lineage>
        <taxon>Bacteria</taxon>
        <taxon>Pseudomonadati</taxon>
        <taxon>Pseudomonadota</taxon>
        <taxon>Betaproteobacteria</taxon>
        <taxon>Burkholderiales</taxon>
        <taxon>Alcaligenaceae</taxon>
        <taxon>Pigmentiphaga</taxon>
    </lineage>
</organism>
<dbReference type="InterPro" id="IPR004358">
    <property type="entry name" value="Sig_transdc_His_kin-like_C"/>
</dbReference>
<dbReference type="Pfam" id="PF00512">
    <property type="entry name" value="HisKA"/>
    <property type="match status" value="1"/>
</dbReference>
<accession>A0A5C0B405</accession>
<evidence type="ECO:0000256" key="2">
    <source>
        <dbReference type="ARBA" id="ARBA00004370"/>
    </source>
</evidence>
<keyword evidence="5" id="KW-0808">Transferase</keyword>
<evidence type="ECO:0000256" key="4">
    <source>
        <dbReference type="ARBA" id="ARBA00022553"/>
    </source>
</evidence>
<dbReference type="InterPro" id="IPR013727">
    <property type="entry name" value="2CSK_N"/>
</dbReference>
<dbReference type="PROSITE" id="PS50109">
    <property type="entry name" value="HIS_KIN"/>
    <property type="match status" value="1"/>
</dbReference>
<evidence type="ECO:0000256" key="5">
    <source>
        <dbReference type="ARBA" id="ARBA00022679"/>
    </source>
</evidence>
<dbReference type="Pfam" id="PF08521">
    <property type="entry name" value="2CSK_N"/>
    <property type="match status" value="1"/>
</dbReference>
<dbReference type="OrthoDB" id="8554694at2"/>
<dbReference type="SUPFAM" id="SSF47384">
    <property type="entry name" value="Homodimeric domain of signal transducing histidine kinase"/>
    <property type="match status" value="1"/>
</dbReference>
<gene>
    <name evidence="15" type="ORF">FXN63_16505</name>
</gene>
<name>A0A5C0B405_9BURK</name>
<dbReference type="SMART" id="SM00388">
    <property type="entry name" value="HisKA"/>
    <property type="match status" value="1"/>
</dbReference>
<sequence length="533" mass="56919">MPRSGNSLGSTSANSASNASTSTSGNTSPPAPAPAGTRGRSLAWHLLIRLLPAVLALAALDTVATYAISRRLGNEVYDRSLIDSARTLARQVRQTTDGPRLLNRFGIVHEPSSDEVRDDTPSAFSEASGIFDGDPSDRVFFRVSTQDMILAGRTDLAREPAKPEDADLVPRDRTPGRSSPVDAAAPRVYNTQVDGVEVRAASIQFHLGDTPVDVVVAETLNKRTRVIEEILSVLVGGLTLMVVMLAFVIVTGVRSGLRSISRVSEEIEARGIDDLQPIGAAGVPSEITPLVAQTNSLLTRLGQAIAAQRRFIGHAAHQLRTPLTGLKLESELMLSRPLPDDVRQRAERIKSVADRMIRVGEQLLVLARADLTTRPQDSFKTVDLAEVVQEGGAAWVPRARAAQIDIDLDAPSEPVWIAGDPVLLNELLSNLIDNAMRHGARPGCITLKVGASPPQLIVQDDGPGIDEADIDKVFEPFHRAPNVRASGSGLGLAIVHEIAQAHGGTVTVKSRPAFAGTQFTVNFPTGSVAEPHR</sequence>
<evidence type="ECO:0000259" key="13">
    <source>
        <dbReference type="PROSITE" id="PS50109"/>
    </source>
</evidence>
<dbReference type="Gene3D" id="3.30.565.10">
    <property type="entry name" value="Histidine kinase-like ATPase, C-terminal domain"/>
    <property type="match status" value="1"/>
</dbReference>
<feature type="domain" description="HAMP" evidence="14">
    <location>
        <begin position="254"/>
        <end position="306"/>
    </location>
</feature>
<dbReference type="RefSeq" id="WP_148816314.1">
    <property type="nucleotide sequence ID" value="NZ_CP043046.1"/>
</dbReference>
<dbReference type="InterPro" id="IPR003594">
    <property type="entry name" value="HATPase_dom"/>
</dbReference>
<feature type="domain" description="Histidine kinase" evidence="13">
    <location>
        <begin position="314"/>
        <end position="527"/>
    </location>
</feature>
<reference evidence="15 16" key="1">
    <citation type="submission" date="2019-08" db="EMBL/GenBank/DDBJ databases">
        <title>Amphibian skin-associated Pigmentiphaga: genome sequence and occurrence across geography and hosts.</title>
        <authorList>
            <person name="Bletz M.C."/>
            <person name="Bunk B."/>
            <person name="Sproeer C."/>
            <person name="Biwer P."/>
            <person name="Reiter S."/>
            <person name="Rabemananjara F.C.E."/>
            <person name="Schulz S."/>
            <person name="Overmann J."/>
            <person name="Vences M."/>
        </authorList>
    </citation>
    <scope>NUCLEOTIDE SEQUENCE [LARGE SCALE GENOMIC DNA]</scope>
    <source>
        <strain evidence="15 16">Mada1488</strain>
    </source>
</reference>
<evidence type="ECO:0000256" key="11">
    <source>
        <dbReference type="SAM" id="MobiDB-lite"/>
    </source>
</evidence>
<keyword evidence="16" id="KW-1185">Reference proteome</keyword>
<evidence type="ECO:0000256" key="9">
    <source>
        <dbReference type="ARBA" id="ARBA00023012"/>
    </source>
</evidence>
<dbReference type="EMBL" id="CP043046">
    <property type="protein sequence ID" value="QEI07267.1"/>
    <property type="molecule type" value="Genomic_DNA"/>
</dbReference>
<evidence type="ECO:0000256" key="8">
    <source>
        <dbReference type="ARBA" id="ARBA00022989"/>
    </source>
</evidence>
<dbReference type="SUPFAM" id="SSF55874">
    <property type="entry name" value="ATPase domain of HSP90 chaperone/DNA topoisomerase II/histidine kinase"/>
    <property type="match status" value="1"/>
</dbReference>
<dbReference type="PANTHER" id="PTHR45436:SF1">
    <property type="entry name" value="SENSOR PROTEIN QSEC"/>
    <property type="match status" value="1"/>
</dbReference>
<keyword evidence="4" id="KW-0597">Phosphoprotein</keyword>
<dbReference type="SMART" id="SM00387">
    <property type="entry name" value="HATPase_c"/>
    <property type="match status" value="1"/>
</dbReference>
<dbReference type="Gene3D" id="1.10.287.130">
    <property type="match status" value="1"/>
</dbReference>
<dbReference type="InterPro" id="IPR003661">
    <property type="entry name" value="HisK_dim/P_dom"/>
</dbReference>